<dbReference type="Pfam" id="PF04434">
    <property type="entry name" value="SWIM"/>
    <property type="match status" value="2"/>
</dbReference>
<evidence type="ECO:0000313" key="4">
    <source>
        <dbReference type="Proteomes" id="UP000032702"/>
    </source>
</evidence>
<reference evidence="3 4" key="1">
    <citation type="submission" date="2006-04" db="EMBL/GenBank/DDBJ databases">
        <authorList>
            <person name="Nierman W.C."/>
        </authorList>
    </citation>
    <scope>NUCLEOTIDE SEQUENCE [LARGE SCALE GENOMIC DNA]</scope>
    <source>
        <strain evidence="3 4">DW4/3-1</strain>
    </source>
</reference>
<dbReference type="Proteomes" id="UP000032702">
    <property type="component" value="Unassembled WGS sequence"/>
</dbReference>
<gene>
    <name evidence="3" type="ORF">STIAU_7415</name>
</gene>
<accession>Q08TN3</accession>
<keyword evidence="1" id="KW-0479">Metal-binding</keyword>
<name>Q08TN3_STIAD</name>
<organism evidence="3 4">
    <name type="scientific">Stigmatella aurantiaca (strain DW4/3-1)</name>
    <dbReference type="NCBI Taxonomy" id="378806"/>
    <lineage>
        <taxon>Bacteria</taxon>
        <taxon>Pseudomonadati</taxon>
        <taxon>Myxococcota</taxon>
        <taxon>Myxococcia</taxon>
        <taxon>Myxococcales</taxon>
        <taxon>Cystobacterineae</taxon>
        <taxon>Archangiaceae</taxon>
        <taxon>Stigmatella</taxon>
    </lineage>
</organism>
<dbReference type="EMBL" id="AAMD01000143">
    <property type="protein sequence ID" value="EAU63826.1"/>
    <property type="molecule type" value="Genomic_DNA"/>
</dbReference>
<dbReference type="InterPro" id="IPR007527">
    <property type="entry name" value="Znf_SWIM"/>
</dbReference>
<keyword evidence="1" id="KW-0862">Zinc</keyword>
<dbReference type="PROSITE" id="PS50966">
    <property type="entry name" value="ZF_SWIM"/>
    <property type="match status" value="1"/>
</dbReference>
<evidence type="ECO:0000259" key="2">
    <source>
        <dbReference type="PROSITE" id="PS50966"/>
    </source>
</evidence>
<protein>
    <recommendedName>
        <fullName evidence="2">SWIM-type domain-containing protein</fullName>
    </recommendedName>
</protein>
<dbReference type="AlphaFoldDB" id="Q08TN3"/>
<feature type="domain" description="SWIM-type" evidence="2">
    <location>
        <begin position="7"/>
        <end position="42"/>
    </location>
</feature>
<evidence type="ECO:0000313" key="3">
    <source>
        <dbReference type="EMBL" id="EAU63826.1"/>
    </source>
</evidence>
<evidence type="ECO:0000256" key="1">
    <source>
        <dbReference type="PROSITE-ProRule" id="PRU00325"/>
    </source>
</evidence>
<keyword evidence="1" id="KW-0863">Zinc-finger</keyword>
<proteinExistence type="predicted"/>
<sequence>MVGTSEYRVRVTASDGMLVSNCTCPVRQAVCKHAVALSLSFLAQQGAVAGPSEGPFSARDALERWAEEHHVRHALAVSASVLISDLAIHEAQRNGLRHVLGGLALRDVGSREGAFRHVGARGRGLETALTEAAWAFLQQEAGSVRRALTEEAARSEQHEDALLAPLWSRLLEVRRTLRPHASPRSRERRALESWSFDAAACALTWKERDRVVRGGPDYGTVGVLARLTFPGGGAGRAECSCGIRQRGCVHALALVDTVLDLLADTVRSAEARRLAEELLSPGWARALKELELFEVEAAKPAPRSRCGGSSSMSSGP</sequence>
<comment type="caution">
    <text evidence="3">The sequence shown here is derived from an EMBL/GenBank/DDBJ whole genome shotgun (WGS) entry which is preliminary data.</text>
</comment>
<dbReference type="GO" id="GO:0008270">
    <property type="term" value="F:zinc ion binding"/>
    <property type="evidence" value="ECO:0007669"/>
    <property type="project" value="UniProtKB-KW"/>
</dbReference>